<dbReference type="KEGG" id="blac:94344606"/>
<keyword evidence="2" id="KW-1185">Reference proteome</keyword>
<dbReference type="RefSeq" id="XP_067819465.1">
    <property type="nucleotide sequence ID" value="XM_067958935.1"/>
</dbReference>
<dbReference type="Proteomes" id="UP000294530">
    <property type="component" value="Unassembled WGS sequence"/>
</dbReference>
<dbReference type="AlphaFoldDB" id="A0A976FNR3"/>
<accession>A0A976FNR3</accession>
<name>A0A976FNR3_BRELC</name>
<evidence type="ECO:0000313" key="2">
    <source>
        <dbReference type="Proteomes" id="UP000294530"/>
    </source>
</evidence>
<dbReference type="EMBL" id="SHOA02000019">
    <property type="protein sequence ID" value="TDH69966.1"/>
    <property type="molecule type" value="Genomic_DNA"/>
</dbReference>
<proteinExistence type="predicted"/>
<protein>
    <submittedName>
        <fullName evidence="1">Uncharacterized protein</fullName>
    </submittedName>
</protein>
<comment type="caution">
    <text evidence="1">The sequence shown here is derived from an EMBL/GenBank/DDBJ whole genome shotgun (WGS) entry which is preliminary data.</text>
</comment>
<organism evidence="1 2">
    <name type="scientific">Bremia lactucae</name>
    <name type="common">Lettuce downy mildew</name>
    <dbReference type="NCBI Taxonomy" id="4779"/>
    <lineage>
        <taxon>Eukaryota</taxon>
        <taxon>Sar</taxon>
        <taxon>Stramenopiles</taxon>
        <taxon>Oomycota</taxon>
        <taxon>Peronosporomycetes</taxon>
        <taxon>Peronosporales</taxon>
        <taxon>Peronosporaceae</taxon>
        <taxon>Bremia</taxon>
    </lineage>
</organism>
<sequence length="127" mass="14397">MVLWGLLFSTHSSLTREVRGTKYVKELESLEDNIENLPFRLWYHGGNNENADAICMRMAVIESLCNRPSLPNTAREAHAFLCLPYPVRNRQRIICTADDPGVTITAILYATKKELCHHSGSYSLEDS</sequence>
<dbReference type="GeneID" id="94344606"/>
<evidence type="ECO:0000313" key="1">
    <source>
        <dbReference type="EMBL" id="TDH69966.1"/>
    </source>
</evidence>
<reference evidence="1 2" key="1">
    <citation type="journal article" date="2021" name="Genome Biol.">
        <title>AFLAP: assembly-free linkage analysis pipeline using k-mers from genome sequencing data.</title>
        <authorList>
            <person name="Fletcher K."/>
            <person name="Zhang L."/>
            <person name="Gil J."/>
            <person name="Han R."/>
            <person name="Cavanaugh K."/>
            <person name="Michelmore R."/>
        </authorList>
    </citation>
    <scope>NUCLEOTIDE SEQUENCE [LARGE SCALE GENOMIC DNA]</scope>
    <source>
        <strain evidence="1 2">SF5</strain>
    </source>
</reference>
<gene>
    <name evidence="1" type="ORF">CCR75_000829</name>
</gene>